<dbReference type="InterPro" id="IPR000634">
    <property type="entry name" value="Ser/Thr_deHydtase_PyrdxlP-BS"/>
</dbReference>
<evidence type="ECO:0000256" key="8">
    <source>
        <dbReference type="ARBA" id="ARBA00031427"/>
    </source>
</evidence>
<dbReference type="GO" id="GO:0009097">
    <property type="term" value="P:isoleucine biosynthetic process"/>
    <property type="evidence" value="ECO:0007669"/>
    <property type="project" value="TreeGrafter"/>
</dbReference>
<comment type="caution">
    <text evidence="10">The sequence shown here is derived from an EMBL/GenBank/DDBJ whole genome shotgun (WGS) entry which is preliminary data.</text>
</comment>
<organism evidence="10 11">
    <name type="scientific">Candidatus Pseudogracilibacillus intestinigallinarum</name>
    <dbReference type="NCBI Taxonomy" id="2838742"/>
    <lineage>
        <taxon>Bacteria</taxon>
        <taxon>Bacillati</taxon>
        <taxon>Bacillota</taxon>
        <taxon>Bacilli</taxon>
        <taxon>Bacillales</taxon>
        <taxon>Bacillaceae</taxon>
        <taxon>Pseudogracilibacillus</taxon>
    </lineage>
</organism>
<evidence type="ECO:0000259" key="9">
    <source>
        <dbReference type="Pfam" id="PF00291"/>
    </source>
</evidence>
<keyword evidence="6" id="KW-0456">Lyase</keyword>
<dbReference type="Pfam" id="PF00291">
    <property type="entry name" value="PALP"/>
    <property type="match status" value="1"/>
</dbReference>
<dbReference type="PANTHER" id="PTHR48078:SF6">
    <property type="entry name" value="L-THREONINE DEHYDRATASE CATABOLIC TDCB"/>
    <property type="match status" value="1"/>
</dbReference>
<keyword evidence="5" id="KW-0663">Pyridoxal phosphate</keyword>
<gene>
    <name evidence="10" type="ORF">H9895_07155</name>
</gene>
<dbReference type="PROSITE" id="PS00165">
    <property type="entry name" value="DEHYDRATASE_SER_THR"/>
    <property type="match status" value="1"/>
</dbReference>
<evidence type="ECO:0000313" key="11">
    <source>
        <dbReference type="Proteomes" id="UP000823937"/>
    </source>
</evidence>
<evidence type="ECO:0000256" key="6">
    <source>
        <dbReference type="ARBA" id="ARBA00023239"/>
    </source>
</evidence>
<reference evidence="10" key="2">
    <citation type="submission" date="2021-04" db="EMBL/GenBank/DDBJ databases">
        <authorList>
            <person name="Gilroy R."/>
        </authorList>
    </citation>
    <scope>NUCLEOTIDE SEQUENCE</scope>
    <source>
        <strain evidence="10">CHK169-2315</strain>
    </source>
</reference>
<dbReference type="Proteomes" id="UP000823937">
    <property type="component" value="Unassembled WGS sequence"/>
</dbReference>
<proteinExistence type="inferred from homology"/>
<dbReference type="PANTHER" id="PTHR48078">
    <property type="entry name" value="THREONINE DEHYDRATASE, MITOCHONDRIAL-RELATED"/>
    <property type="match status" value="1"/>
</dbReference>
<dbReference type="InterPro" id="IPR001926">
    <property type="entry name" value="TrpB-like_PALP"/>
</dbReference>
<comment type="function">
    <text evidence="7">Catalyzes the anaerobic formation of alpha-ketobutyrate and ammonia from threonine in a two-step reaction. The first step involved a dehydration of threonine and a production of enamine intermediates (aminocrotonate), which tautomerizes to its imine form (iminobutyrate). Both intermediates are unstable and short-lived. The second step is the nonenzymatic hydrolysis of the enamine/imine intermediates to form 2-ketobutyrate and free ammonia. In the low water environment of the cell, the second step is accelerated by RidA.</text>
</comment>
<dbReference type="GO" id="GO:0003941">
    <property type="term" value="F:L-serine ammonia-lyase activity"/>
    <property type="evidence" value="ECO:0007669"/>
    <property type="project" value="TreeGrafter"/>
</dbReference>
<dbReference type="GO" id="GO:0004794">
    <property type="term" value="F:threonine deaminase activity"/>
    <property type="evidence" value="ECO:0007669"/>
    <property type="project" value="UniProtKB-EC"/>
</dbReference>
<dbReference type="GO" id="GO:0006567">
    <property type="term" value="P:L-threonine catabolic process"/>
    <property type="evidence" value="ECO:0007669"/>
    <property type="project" value="TreeGrafter"/>
</dbReference>
<accession>A0A9D1PLX9</accession>
<dbReference type="InterPro" id="IPR036052">
    <property type="entry name" value="TrpB-like_PALP_sf"/>
</dbReference>
<protein>
    <recommendedName>
        <fullName evidence="4">threonine ammonia-lyase</fullName>
        <ecNumber evidence="4">4.3.1.19</ecNumber>
    </recommendedName>
    <alternativeName>
        <fullName evidence="8">Threonine deaminase</fullName>
    </alternativeName>
</protein>
<evidence type="ECO:0000256" key="5">
    <source>
        <dbReference type="ARBA" id="ARBA00022898"/>
    </source>
</evidence>
<comment type="similarity">
    <text evidence="3">Belongs to the serine/threonine dehydratase family.</text>
</comment>
<evidence type="ECO:0000256" key="7">
    <source>
        <dbReference type="ARBA" id="ARBA00025527"/>
    </source>
</evidence>
<feature type="domain" description="Tryptophan synthase beta chain-like PALP" evidence="9">
    <location>
        <begin position="23"/>
        <end position="312"/>
    </location>
</feature>
<dbReference type="CDD" id="cd01562">
    <property type="entry name" value="Thr-dehyd"/>
    <property type="match status" value="1"/>
</dbReference>
<comment type="cofactor">
    <cofactor evidence="2">
        <name>pyridoxal 5'-phosphate</name>
        <dbReference type="ChEBI" id="CHEBI:597326"/>
    </cofactor>
</comment>
<dbReference type="EC" id="4.3.1.19" evidence="4"/>
<dbReference type="GO" id="GO:0006565">
    <property type="term" value="P:L-serine catabolic process"/>
    <property type="evidence" value="ECO:0007669"/>
    <property type="project" value="TreeGrafter"/>
</dbReference>
<dbReference type="InterPro" id="IPR050147">
    <property type="entry name" value="Ser/Thr_Dehydratase"/>
</dbReference>
<evidence type="ECO:0000313" key="10">
    <source>
        <dbReference type="EMBL" id="HIV74836.1"/>
    </source>
</evidence>
<evidence type="ECO:0000256" key="4">
    <source>
        <dbReference type="ARBA" id="ARBA00012096"/>
    </source>
</evidence>
<name>A0A9D1PLX9_9BACI</name>
<dbReference type="Gene3D" id="3.40.50.1100">
    <property type="match status" value="2"/>
</dbReference>
<evidence type="ECO:0000256" key="2">
    <source>
        <dbReference type="ARBA" id="ARBA00001933"/>
    </source>
</evidence>
<sequence length="324" mass="35584">MMELHDQTSLSLQHILQAQHRIKPFVQQTPLISSGKLNNIYEASIYLKLENLHETGAFKLRGAANKLLSLTTTEKLNGVTTFSTGNHGVAVAYMAQKLGIEATICISNRVPDAKVKRLEAYGANIVKVGESQDDAAKHCYRLQKEGKTLIEPFDDLAIIEGQGTIGLEILNDLPDIDLIIIPVSGGGLFAGIAYVLKTYHKNIKVVGVSMERSAVMYESIRANKPIILKEHDTLADSLLGGIGQHNRYTFSAVKKYIDEFVLVSEDEIKEAMNYMLEEHKQLIEGAAATSIAAILSEKVHVQHKKVAAIITGNNVNLSVLRTIL</sequence>
<reference evidence="10" key="1">
    <citation type="journal article" date="2021" name="PeerJ">
        <title>Extensive microbial diversity within the chicken gut microbiome revealed by metagenomics and culture.</title>
        <authorList>
            <person name="Gilroy R."/>
            <person name="Ravi A."/>
            <person name="Getino M."/>
            <person name="Pursley I."/>
            <person name="Horton D.L."/>
            <person name="Alikhan N.F."/>
            <person name="Baker D."/>
            <person name="Gharbi K."/>
            <person name="Hall N."/>
            <person name="Watson M."/>
            <person name="Adriaenssens E.M."/>
            <person name="Foster-Nyarko E."/>
            <person name="Jarju S."/>
            <person name="Secka A."/>
            <person name="Antonio M."/>
            <person name="Oren A."/>
            <person name="Chaudhuri R.R."/>
            <person name="La Ragione R."/>
            <person name="Hildebrand F."/>
            <person name="Pallen M.J."/>
        </authorList>
    </citation>
    <scope>NUCLEOTIDE SEQUENCE</scope>
    <source>
        <strain evidence="10">CHK169-2315</strain>
    </source>
</reference>
<evidence type="ECO:0000256" key="1">
    <source>
        <dbReference type="ARBA" id="ARBA00001274"/>
    </source>
</evidence>
<evidence type="ECO:0000256" key="3">
    <source>
        <dbReference type="ARBA" id="ARBA00010869"/>
    </source>
</evidence>
<dbReference type="AlphaFoldDB" id="A0A9D1PLX9"/>
<dbReference type="GO" id="GO:0030170">
    <property type="term" value="F:pyridoxal phosphate binding"/>
    <property type="evidence" value="ECO:0007669"/>
    <property type="project" value="InterPro"/>
</dbReference>
<dbReference type="FunFam" id="3.40.50.1100:FF:000005">
    <property type="entry name" value="Threonine dehydratase catabolic"/>
    <property type="match status" value="1"/>
</dbReference>
<dbReference type="SUPFAM" id="SSF53686">
    <property type="entry name" value="Tryptophan synthase beta subunit-like PLP-dependent enzymes"/>
    <property type="match status" value="1"/>
</dbReference>
<comment type="catalytic activity">
    <reaction evidence="1">
        <text>L-threonine = 2-oxobutanoate + NH4(+)</text>
        <dbReference type="Rhea" id="RHEA:22108"/>
        <dbReference type="ChEBI" id="CHEBI:16763"/>
        <dbReference type="ChEBI" id="CHEBI:28938"/>
        <dbReference type="ChEBI" id="CHEBI:57926"/>
        <dbReference type="EC" id="4.3.1.19"/>
    </reaction>
</comment>
<dbReference type="EMBL" id="DXHX01000114">
    <property type="protein sequence ID" value="HIV74836.1"/>
    <property type="molecule type" value="Genomic_DNA"/>
</dbReference>